<comment type="subunit">
    <text evidence="1">The pili are polar flexible filaments of about 5.4 nanometers diameter and 2.5 micrometers average length; they consist of only a single polypeptide chain arranged in a helical configuration of five subunits per turn in the assembled pilus.</text>
</comment>
<dbReference type="InterPro" id="IPR045584">
    <property type="entry name" value="Pilin-like"/>
</dbReference>
<dbReference type="EMBL" id="LR134313">
    <property type="protein sequence ID" value="VEF03588.1"/>
    <property type="molecule type" value="Genomic_DNA"/>
</dbReference>
<keyword evidence="2" id="KW-0812">Transmembrane</keyword>
<organism evidence="3 4">
    <name type="scientific">Neisseria canis</name>
    <dbReference type="NCBI Taxonomy" id="493"/>
    <lineage>
        <taxon>Bacteria</taxon>
        <taxon>Pseudomonadati</taxon>
        <taxon>Pseudomonadota</taxon>
        <taxon>Betaproteobacteria</taxon>
        <taxon>Neisseriales</taxon>
        <taxon>Neisseriaceae</taxon>
        <taxon>Neisseria</taxon>
    </lineage>
</organism>
<keyword evidence="4" id="KW-1185">Reference proteome</keyword>
<dbReference type="InterPro" id="IPR012902">
    <property type="entry name" value="N_methyl_site"/>
</dbReference>
<dbReference type="PROSITE" id="PS00409">
    <property type="entry name" value="PROKAR_NTER_METHYL"/>
    <property type="match status" value="1"/>
</dbReference>
<dbReference type="KEGG" id="nci:NCTC10296_02395"/>
<dbReference type="Pfam" id="PF07963">
    <property type="entry name" value="N_methyl"/>
    <property type="match status" value="1"/>
</dbReference>
<dbReference type="NCBIfam" id="TIGR02532">
    <property type="entry name" value="IV_pilin_GFxxxE"/>
    <property type="match status" value="1"/>
</dbReference>
<feature type="transmembrane region" description="Helical" evidence="2">
    <location>
        <begin position="12"/>
        <end position="34"/>
    </location>
</feature>
<dbReference type="Gene3D" id="3.30.540.20">
    <property type="match status" value="1"/>
</dbReference>
<dbReference type="RefSeq" id="WP_158087835.1">
    <property type="nucleotide sequence ID" value="NZ_CAUJPY010000013.1"/>
</dbReference>
<dbReference type="STRING" id="493.BWD07_06430"/>
<dbReference type="OrthoDB" id="8592370at2"/>
<keyword evidence="2" id="KW-0472">Membrane</keyword>
<accession>A0A448DBA0</accession>
<name>A0A448DBA0_9NEIS</name>
<evidence type="ECO:0000256" key="1">
    <source>
        <dbReference type="ARBA" id="ARBA00011156"/>
    </source>
</evidence>
<evidence type="ECO:0000313" key="4">
    <source>
        <dbReference type="Proteomes" id="UP000279284"/>
    </source>
</evidence>
<reference evidence="3 4" key="1">
    <citation type="submission" date="2018-12" db="EMBL/GenBank/DDBJ databases">
        <authorList>
            <consortium name="Pathogen Informatics"/>
        </authorList>
    </citation>
    <scope>NUCLEOTIDE SEQUENCE [LARGE SCALE GENOMIC DNA]</scope>
    <source>
        <strain evidence="3 4">NCTC10296</strain>
    </source>
</reference>
<sequence>MSSKIQAQGFTLIEVLIAVAILAILAAIAIPSYVRYIERGHVTNAKAALIQIQSLIKKEMVVQPKFTDAEFQNWLGKAQNSVDKSVSDRYDITSSGKNIFATPKIDTGYRFSVRIDQFGNALFCKDVESVKSDPVDDNKCKASLGDL</sequence>
<keyword evidence="2" id="KW-1133">Transmembrane helix</keyword>
<dbReference type="SUPFAM" id="SSF54523">
    <property type="entry name" value="Pili subunits"/>
    <property type="match status" value="1"/>
</dbReference>
<evidence type="ECO:0000313" key="3">
    <source>
        <dbReference type="EMBL" id="VEF03588.1"/>
    </source>
</evidence>
<proteinExistence type="predicted"/>
<dbReference type="Proteomes" id="UP000279284">
    <property type="component" value="Chromosome"/>
</dbReference>
<dbReference type="AlphaFoldDB" id="A0A448DBA0"/>
<gene>
    <name evidence="3" type="primary">fimA</name>
    <name evidence="3" type="ORF">NCTC10296_02395</name>
</gene>
<evidence type="ECO:0000256" key="2">
    <source>
        <dbReference type="SAM" id="Phobius"/>
    </source>
</evidence>
<protein>
    <submittedName>
        <fullName evidence="3">Pilin</fullName>
    </submittedName>
</protein>
<dbReference type="InterPro" id="IPR038415">
    <property type="entry name" value="Pilin_PilX-like_sf"/>
</dbReference>